<proteinExistence type="predicted"/>
<feature type="transmembrane region" description="Helical" evidence="1">
    <location>
        <begin position="20"/>
        <end position="47"/>
    </location>
</feature>
<evidence type="ECO:0000313" key="2">
    <source>
        <dbReference type="EMBL" id="GHO52121.1"/>
    </source>
</evidence>
<keyword evidence="1" id="KW-1133">Transmembrane helix</keyword>
<sequence length="51" mass="5522">MLVSATPALMATSNTGGERAWLMVMLIVGVLFIVVGCAIALFTLYTYRKAR</sequence>
<accession>A0ABQ3UHC8</accession>
<comment type="caution">
    <text evidence="2">The sequence shown here is derived from an EMBL/GenBank/DDBJ whole genome shotgun (WGS) entry which is preliminary data.</text>
</comment>
<dbReference type="EMBL" id="BNJG01000001">
    <property type="protein sequence ID" value="GHO52121.1"/>
    <property type="molecule type" value="Genomic_DNA"/>
</dbReference>
<reference evidence="2 3" key="1">
    <citation type="journal article" date="2021" name="Int. J. Syst. Evol. Microbiol.">
        <title>Reticulibacter mediterranei gen. nov., sp. nov., within the new family Reticulibacteraceae fam. nov., and Ktedonospora formicarum gen. nov., sp. nov., Ktedonobacter robiniae sp. nov., Dictyobacter formicarum sp. nov. and Dictyobacter arantiisoli sp. nov., belonging to the class Ktedonobacteria.</title>
        <authorList>
            <person name="Yabe S."/>
            <person name="Zheng Y."/>
            <person name="Wang C.M."/>
            <person name="Sakai Y."/>
            <person name="Abe K."/>
            <person name="Yokota A."/>
            <person name="Donadio S."/>
            <person name="Cavaletti L."/>
            <person name="Monciardini P."/>
        </authorList>
    </citation>
    <scope>NUCLEOTIDE SEQUENCE [LARGE SCALE GENOMIC DNA]</scope>
    <source>
        <strain evidence="2 3">SOSP1-30</strain>
    </source>
</reference>
<evidence type="ECO:0000313" key="3">
    <source>
        <dbReference type="Proteomes" id="UP000654345"/>
    </source>
</evidence>
<dbReference type="Proteomes" id="UP000654345">
    <property type="component" value="Unassembled WGS sequence"/>
</dbReference>
<evidence type="ECO:0000256" key="1">
    <source>
        <dbReference type="SAM" id="Phobius"/>
    </source>
</evidence>
<protein>
    <submittedName>
        <fullName evidence="2">Uncharacterized protein</fullName>
    </submittedName>
</protein>
<gene>
    <name evidence="2" type="ORF">KSB_05960</name>
</gene>
<organism evidence="2 3">
    <name type="scientific">Ktedonobacter robiniae</name>
    <dbReference type="NCBI Taxonomy" id="2778365"/>
    <lineage>
        <taxon>Bacteria</taxon>
        <taxon>Bacillati</taxon>
        <taxon>Chloroflexota</taxon>
        <taxon>Ktedonobacteria</taxon>
        <taxon>Ktedonobacterales</taxon>
        <taxon>Ktedonobacteraceae</taxon>
        <taxon>Ktedonobacter</taxon>
    </lineage>
</organism>
<keyword evidence="1" id="KW-0812">Transmembrane</keyword>
<keyword evidence="1" id="KW-0472">Membrane</keyword>
<dbReference type="RefSeq" id="WP_201369062.1">
    <property type="nucleotide sequence ID" value="NZ_BNJG01000001.1"/>
</dbReference>
<keyword evidence="3" id="KW-1185">Reference proteome</keyword>
<name>A0ABQ3UHC8_9CHLR</name>